<organism evidence="9 10">
    <name type="scientific">Vitis vinifera</name>
    <name type="common">Grape</name>
    <dbReference type="NCBI Taxonomy" id="29760"/>
    <lineage>
        <taxon>Eukaryota</taxon>
        <taxon>Viridiplantae</taxon>
        <taxon>Streptophyta</taxon>
        <taxon>Embryophyta</taxon>
        <taxon>Tracheophyta</taxon>
        <taxon>Spermatophyta</taxon>
        <taxon>Magnoliopsida</taxon>
        <taxon>eudicotyledons</taxon>
        <taxon>Gunneridae</taxon>
        <taxon>Pentapetalae</taxon>
        <taxon>rosids</taxon>
        <taxon>Vitales</taxon>
        <taxon>Vitaceae</taxon>
        <taxon>Viteae</taxon>
        <taxon>Vitis</taxon>
    </lineage>
</organism>
<sequence length="483" mass="52886">MKIEVGESMENEVCESGLDTGKVADVGEVDDDGRPKRTGTLWTASAHIITAVIGSGVLSLAWCVAQLGWVVGVATLLIFACITLYTSNLLAECYRSPGTGKRNYTYMNVVKANLGGRMNIACGLAQQANLNGLVVGYTITAAISMVAIRRSNCFHEKGHQASCQFSSKPYMIGIGALEIILSQMRNIEELWWLSVIATITSFGYSSIGAGLALATIVSGHGKRTTVTGIEVGPGLTAAQKMWRMFTAFGDIAIAYTYTPVLIEVQDTIKSSEPENKVMKKANILSVSATTVFYMMCACFGYAAFGNYAHGNMLTGFGFYEPFWLIDLANIFIVLHLVGAYQVMAQPVFGTVESCIKRRWPESKFVNKEYPVKIGHKSLNFSINFLRLTWRSMYVVVATLVAIALPYFNDVLALLGAVSYWPLTVYFPVTMYIARKKINRGTIKWFALQLLTLVSLLLAMVAACGSIEGFGEAFRIFKPSLVEE</sequence>
<dbReference type="OrthoDB" id="40134at2759"/>
<evidence type="ECO:0000256" key="3">
    <source>
        <dbReference type="ARBA" id="ARBA00022692"/>
    </source>
</evidence>
<feature type="transmembrane region" description="Helical" evidence="7">
    <location>
        <begin position="283"/>
        <end position="302"/>
    </location>
</feature>
<proteinExistence type="predicted"/>
<keyword evidence="6 7" id="KW-0472">Membrane</keyword>
<evidence type="ECO:0000313" key="10">
    <source>
        <dbReference type="Proteomes" id="UP000288805"/>
    </source>
</evidence>
<reference evidence="9 10" key="1">
    <citation type="journal article" date="2018" name="PLoS Genet.">
        <title>Population sequencing reveals clonal diversity and ancestral inbreeding in the grapevine cultivar Chardonnay.</title>
        <authorList>
            <person name="Roach M.J."/>
            <person name="Johnson D.L."/>
            <person name="Bohlmann J."/>
            <person name="van Vuuren H.J."/>
            <person name="Jones S.J."/>
            <person name="Pretorius I.S."/>
            <person name="Schmidt S.A."/>
            <person name="Borneman A.R."/>
        </authorList>
    </citation>
    <scope>NUCLEOTIDE SEQUENCE [LARGE SCALE GENOMIC DNA]</scope>
    <source>
        <strain evidence="10">cv. Chardonnay</strain>
        <tissue evidence="9">Leaf</tissue>
    </source>
</reference>
<comment type="caution">
    <text evidence="9">The sequence shown here is derived from an EMBL/GenBank/DDBJ whole genome shotgun (WGS) entry which is preliminary data.</text>
</comment>
<dbReference type="InterPro" id="IPR013057">
    <property type="entry name" value="AA_transpt_TM"/>
</dbReference>
<dbReference type="Gramene" id="Vitis04g00019.t01">
    <property type="protein sequence ID" value="Vitis04g00019.t01.CDS"/>
    <property type="gene ID" value="Vitis04g00019"/>
</dbReference>
<keyword evidence="2" id="KW-0813">Transport</keyword>
<feature type="transmembrane region" description="Helical" evidence="7">
    <location>
        <begin position="413"/>
        <end position="433"/>
    </location>
</feature>
<dbReference type="GO" id="GO:0016020">
    <property type="term" value="C:membrane"/>
    <property type="evidence" value="ECO:0007669"/>
    <property type="project" value="UniProtKB-SubCell"/>
</dbReference>
<evidence type="ECO:0000256" key="6">
    <source>
        <dbReference type="ARBA" id="ARBA00023136"/>
    </source>
</evidence>
<dbReference type="PANTHER" id="PTHR48017">
    <property type="entry name" value="OS05G0424000 PROTEIN-RELATED"/>
    <property type="match status" value="1"/>
</dbReference>
<feature type="transmembrane region" description="Helical" evidence="7">
    <location>
        <begin position="387"/>
        <end position="407"/>
    </location>
</feature>
<feature type="transmembrane region" description="Helical" evidence="7">
    <location>
        <begin position="445"/>
        <end position="469"/>
    </location>
</feature>
<dbReference type="KEGG" id="vvi:100242211"/>
<keyword evidence="4" id="KW-0029">Amino-acid transport</keyword>
<dbReference type="Proteomes" id="UP000288805">
    <property type="component" value="Unassembled WGS sequence"/>
</dbReference>
<feature type="transmembrane region" description="Helical" evidence="7">
    <location>
        <begin position="322"/>
        <end position="340"/>
    </location>
</feature>
<protein>
    <submittedName>
        <fullName evidence="9">Amino acid permease 8</fullName>
    </submittedName>
</protein>
<feature type="transmembrane region" description="Helical" evidence="7">
    <location>
        <begin position="41"/>
        <end position="62"/>
    </location>
</feature>
<evidence type="ECO:0000256" key="1">
    <source>
        <dbReference type="ARBA" id="ARBA00004370"/>
    </source>
</evidence>
<accession>A0A438H3X3</accession>
<feature type="transmembrane region" description="Helical" evidence="7">
    <location>
        <begin position="241"/>
        <end position="262"/>
    </location>
</feature>
<feature type="transmembrane region" description="Helical" evidence="7">
    <location>
        <begin position="68"/>
        <end position="91"/>
    </location>
</feature>
<evidence type="ECO:0000259" key="8">
    <source>
        <dbReference type="Pfam" id="PF01490"/>
    </source>
</evidence>
<comment type="subcellular location">
    <subcellularLocation>
        <location evidence="1">Membrane</location>
    </subcellularLocation>
</comment>
<keyword evidence="3 7" id="KW-0812">Transmembrane</keyword>
<gene>
    <name evidence="9" type="primary">AAP8_5</name>
    <name evidence="9" type="ORF">CK203_045217</name>
</gene>
<evidence type="ECO:0000256" key="2">
    <source>
        <dbReference type="ARBA" id="ARBA00022448"/>
    </source>
</evidence>
<dbReference type="Pfam" id="PF01490">
    <property type="entry name" value="Aa_trans"/>
    <property type="match status" value="1"/>
</dbReference>
<dbReference type="EMBL" id="QGNW01000284">
    <property type="protein sequence ID" value="RVW79208.1"/>
    <property type="molecule type" value="Genomic_DNA"/>
</dbReference>
<evidence type="ECO:0000256" key="5">
    <source>
        <dbReference type="ARBA" id="ARBA00022989"/>
    </source>
</evidence>
<evidence type="ECO:0000313" key="9">
    <source>
        <dbReference type="EMBL" id="RVW79208.1"/>
    </source>
</evidence>
<evidence type="ECO:0000256" key="7">
    <source>
        <dbReference type="SAM" id="Phobius"/>
    </source>
</evidence>
<dbReference type="GO" id="GO:0006865">
    <property type="term" value="P:amino acid transport"/>
    <property type="evidence" value="ECO:0007669"/>
    <property type="project" value="UniProtKB-KW"/>
</dbReference>
<dbReference type="AlphaFoldDB" id="A0A438H3X3"/>
<name>A0A438H3X3_VITVI</name>
<keyword evidence="5 7" id="KW-1133">Transmembrane helix</keyword>
<feature type="transmembrane region" description="Helical" evidence="7">
    <location>
        <begin position="190"/>
        <end position="217"/>
    </location>
</feature>
<feature type="domain" description="Amino acid transporter transmembrane" evidence="8">
    <location>
        <begin position="38"/>
        <end position="461"/>
    </location>
</feature>
<evidence type="ECO:0000256" key="4">
    <source>
        <dbReference type="ARBA" id="ARBA00022970"/>
    </source>
</evidence>